<dbReference type="Pfam" id="PF13442">
    <property type="entry name" value="Cytochrome_CBB3"/>
    <property type="match status" value="1"/>
</dbReference>
<comment type="caution">
    <text evidence="8">The sequence shown here is derived from an EMBL/GenBank/DDBJ whole genome shotgun (WGS) entry which is preliminary data.</text>
</comment>
<keyword evidence="6" id="KW-0732">Signal</keyword>
<evidence type="ECO:0000259" key="7">
    <source>
        <dbReference type="PROSITE" id="PS51007"/>
    </source>
</evidence>
<keyword evidence="9" id="KW-1185">Reference proteome</keyword>
<dbReference type="InterPro" id="IPR009056">
    <property type="entry name" value="Cyt_c-like_dom"/>
</dbReference>
<dbReference type="GO" id="GO:0046872">
    <property type="term" value="F:metal ion binding"/>
    <property type="evidence" value="ECO:0007669"/>
    <property type="project" value="UniProtKB-KW"/>
</dbReference>
<sequence length="186" mass="19299">MSLPCRHLKGAAAAAVVFAAPIAVCQSATADPNQPAAQARPQGSVLDVPVTGLFANGQKAPPPDPLDNQYENNPQAIAIGAKLFDWYNCSGCHFHGAGGIGPAFDDSVWLYGGQIDQIYASIYQGRPNGMPTWGRILPSSAIWQLAAYVKSLETNAAKVPIPTKPVAAAPGPASLETNPQEGAPSP</sequence>
<evidence type="ECO:0000313" key="8">
    <source>
        <dbReference type="EMBL" id="REF85893.1"/>
    </source>
</evidence>
<dbReference type="EMBL" id="QUMO01000003">
    <property type="protein sequence ID" value="REF85893.1"/>
    <property type="molecule type" value="Genomic_DNA"/>
</dbReference>
<dbReference type="InterPro" id="IPR036909">
    <property type="entry name" value="Cyt_c-like_dom_sf"/>
</dbReference>
<evidence type="ECO:0000256" key="6">
    <source>
        <dbReference type="SAM" id="SignalP"/>
    </source>
</evidence>
<evidence type="ECO:0000256" key="3">
    <source>
        <dbReference type="ARBA" id="ARBA00023004"/>
    </source>
</evidence>
<dbReference type="PROSITE" id="PS51007">
    <property type="entry name" value="CYTC"/>
    <property type="match status" value="1"/>
</dbReference>
<organism evidence="8 9">
    <name type="scientific">Methylovirgula ligni</name>
    <dbReference type="NCBI Taxonomy" id="569860"/>
    <lineage>
        <taxon>Bacteria</taxon>
        <taxon>Pseudomonadati</taxon>
        <taxon>Pseudomonadota</taxon>
        <taxon>Alphaproteobacteria</taxon>
        <taxon>Hyphomicrobiales</taxon>
        <taxon>Beijerinckiaceae</taxon>
        <taxon>Methylovirgula</taxon>
    </lineage>
</organism>
<dbReference type="GO" id="GO:0009055">
    <property type="term" value="F:electron transfer activity"/>
    <property type="evidence" value="ECO:0007669"/>
    <property type="project" value="InterPro"/>
</dbReference>
<keyword evidence="1 4" id="KW-0349">Heme</keyword>
<dbReference type="SUPFAM" id="SSF46626">
    <property type="entry name" value="Cytochrome c"/>
    <property type="match status" value="1"/>
</dbReference>
<feature type="region of interest" description="Disordered" evidence="5">
    <location>
        <begin position="163"/>
        <end position="186"/>
    </location>
</feature>
<name>A0A3D9YWE8_9HYPH</name>
<dbReference type="OrthoDB" id="9811281at2"/>
<keyword evidence="3 4" id="KW-0408">Iron</keyword>
<feature type="chain" id="PRO_5017715847" evidence="6">
    <location>
        <begin position="31"/>
        <end position="186"/>
    </location>
</feature>
<feature type="signal peptide" evidence="6">
    <location>
        <begin position="1"/>
        <end position="30"/>
    </location>
</feature>
<dbReference type="Proteomes" id="UP000256900">
    <property type="component" value="Unassembled WGS sequence"/>
</dbReference>
<evidence type="ECO:0000256" key="5">
    <source>
        <dbReference type="SAM" id="MobiDB-lite"/>
    </source>
</evidence>
<evidence type="ECO:0000256" key="2">
    <source>
        <dbReference type="ARBA" id="ARBA00022723"/>
    </source>
</evidence>
<dbReference type="GO" id="GO:0020037">
    <property type="term" value="F:heme binding"/>
    <property type="evidence" value="ECO:0007669"/>
    <property type="project" value="InterPro"/>
</dbReference>
<dbReference type="Gene3D" id="1.10.760.10">
    <property type="entry name" value="Cytochrome c-like domain"/>
    <property type="match status" value="1"/>
</dbReference>
<proteinExistence type="predicted"/>
<keyword evidence="2 4" id="KW-0479">Metal-binding</keyword>
<dbReference type="RefSeq" id="WP_115836496.1">
    <property type="nucleotide sequence ID" value="NZ_CP025086.1"/>
</dbReference>
<feature type="domain" description="Cytochrome c" evidence="7">
    <location>
        <begin position="75"/>
        <end position="153"/>
    </location>
</feature>
<evidence type="ECO:0000313" key="9">
    <source>
        <dbReference type="Proteomes" id="UP000256900"/>
    </source>
</evidence>
<dbReference type="AlphaFoldDB" id="A0A3D9YWE8"/>
<protein>
    <submittedName>
        <fullName evidence="8">Cytochrome c oxidase cbb3-type subunit 3</fullName>
    </submittedName>
</protein>
<evidence type="ECO:0000256" key="4">
    <source>
        <dbReference type="PROSITE-ProRule" id="PRU00433"/>
    </source>
</evidence>
<accession>A0A3D9YWE8</accession>
<evidence type="ECO:0000256" key="1">
    <source>
        <dbReference type="ARBA" id="ARBA00022617"/>
    </source>
</evidence>
<reference evidence="8 9" key="1">
    <citation type="submission" date="2018-08" db="EMBL/GenBank/DDBJ databases">
        <title>Genomic Encyclopedia of Type Strains, Phase IV (KMG-IV): sequencing the most valuable type-strain genomes for metagenomic binning, comparative biology and taxonomic classification.</title>
        <authorList>
            <person name="Goeker M."/>
        </authorList>
    </citation>
    <scope>NUCLEOTIDE SEQUENCE [LARGE SCALE GENOMIC DNA]</scope>
    <source>
        <strain evidence="8 9">BW863</strain>
    </source>
</reference>
<gene>
    <name evidence="8" type="ORF">DES32_1932</name>
</gene>